<sequence>MKKHRLLILLIATIHCVALGQQQDTTKEQLKKKYENTDIYQETKKKLQSNNIYPDSIILAPLHFVDTYVKLDTAEFEFKSLSVDVDVQTEIPDDYNLYICIADATINKMQFYCGMQTHSGGKPINGGGDIGIGRGGIFSRWLERNKGALKTTGYYDSSDGEGDFIGVRNKFKWNKGLYRIKLFKSGYVPGKPVAENFMDKDLMFAWSDYEHSWVTMEIEDLRSHHKVTIGSLAFPGKKLMYSKANFNFLEQYGMAINFAKQKPPFMYPVINYKQLPVVKLSMGNMMINSHKRKLLDVQSVYNATHHADQSKIPMPIPLLSKATYDDKTGTIQFETGSFQSWVTPGQE</sequence>
<feature type="chain" id="PRO_5022154251" description="DUF4861 domain-containing protein" evidence="1">
    <location>
        <begin position="21"/>
        <end position="347"/>
    </location>
</feature>
<evidence type="ECO:0000313" key="2">
    <source>
        <dbReference type="EMBL" id="TSJ40418.1"/>
    </source>
</evidence>
<organism evidence="2 3">
    <name type="scientific">Mucilaginibacter corticis</name>
    <dbReference type="NCBI Taxonomy" id="2597670"/>
    <lineage>
        <taxon>Bacteria</taxon>
        <taxon>Pseudomonadati</taxon>
        <taxon>Bacteroidota</taxon>
        <taxon>Sphingobacteriia</taxon>
        <taxon>Sphingobacteriales</taxon>
        <taxon>Sphingobacteriaceae</taxon>
        <taxon>Mucilaginibacter</taxon>
    </lineage>
</organism>
<keyword evidence="1" id="KW-0732">Signal</keyword>
<accession>A0A556MKH5</accession>
<dbReference type="OrthoDB" id="750023at2"/>
<dbReference type="Proteomes" id="UP000318733">
    <property type="component" value="Unassembled WGS sequence"/>
</dbReference>
<evidence type="ECO:0008006" key="4">
    <source>
        <dbReference type="Google" id="ProtNLM"/>
    </source>
</evidence>
<comment type="caution">
    <text evidence="2">The sequence shown here is derived from an EMBL/GenBank/DDBJ whole genome shotgun (WGS) entry which is preliminary data.</text>
</comment>
<reference evidence="2 3" key="1">
    <citation type="submission" date="2019-07" db="EMBL/GenBank/DDBJ databases">
        <authorList>
            <person name="Huq M.A."/>
        </authorList>
    </citation>
    <scope>NUCLEOTIDE SEQUENCE [LARGE SCALE GENOMIC DNA]</scope>
    <source>
        <strain evidence="2 3">MAH-19</strain>
    </source>
</reference>
<dbReference type="EMBL" id="VLPK01000002">
    <property type="protein sequence ID" value="TSJ40418.1"/>
    <property type="molecule type" value="Genomic_DNA"/>
</dbReference>
<evidence type="ECO:0000313" key="3">
    <source>
        <dbReference type="Proteomes" id="UP000318733"/>
    </source>
</evidence>
<name>A0A556MKH5_9SPHI</name>
<feature type="signal peptide" evidence="1">
    <location>
        <begin position="1"/>
        <end position="20"/>
    </location>
</feature>
<keyword evidence="3" id="KW-1185">Reference proteome</keyword>
<dbReference type="AlphaFoldDB" id="A0A556MKH5"/>
<dbReference type="RefSeq" id="WP_144248456.1">
    <property type="nucleotide sequence ID" value="NZ_VLPK01000002.1"/>
</dbReference>
<evidence type="ECO:0000256" key="1">
    <source>
        <dbReference type="SAM" id="SignalP"/>
    </source>
</evidence>
<protein>
    <recommendedName>
        <fullName evidence="4">DUF4861 domain-containing protein</fullName>
    </recommendedName>
</protein>
<gene>
    <name evidence="2" type="ORF">FO440_11710</name>
</gene>
<proteinExistence type="predicted"/>